<accession>A0A2M7DQ86</accession>
<organism evidence="2 3">
    <name type="scientific">Candidatus Falkowbacteria bacterium CG02_land_8_20_14_3_00_36_14</name>
    <dbReference type="NCBI Taxonomy" id="1974560"/>
    <lineage>
        <taxon>Bacteria</taxon>
        <taxon>Candidatus Falkowiibacteriota</taxon>
    </lineage>
</organism>
<evidence type="ECO:0000313" key="3">
    <source>
        <dbReference type="Proteomes" id="UP000228896"/>
    </source>
</evidence>
<dbReference type="AlphaFoldDB" id="A0A2M7DQ86"/>
<keyword evidence="2" id="KW-0255">Endonuclease</keyword>
<proteinExistence type="predicted"/>
<dbReference type="InterPro" id="IPR035901">
    <property type="entry name" value="GIY-YIG_endonuc_sf"/>
</dbReference>
<keyword evidence="2" id="KW-0540">Nuclease</keyword>
<reference evidence="3" key="1">
    <citation type="submission" date="2017-09" db="EMBL/GenBank/DDBJ databases">
        <title>Depth-based differentiation of microbial function through sediment-hosted aquifers and enrichment of novel symbionts in the deep terrestrial subsurface.</title>
        <authorList>
            <person name="Probst A.J."/>
            <person name="Ladd B."/>
            <person name="Jarett J.K."/>
            <person name="Geller-Mcgrath D.E."/>
            <person name="Sieber C.M.K."/>
            <person name="Emerson J.B."/>
            <person name="Anantharaman K."/>
            <person name="Thomas B.C."/>
            <person name="Malmstrom R."/>
            <person name="Stieglmeier M."/>
            <person name="Klingl A."/>
            <person name="Woyke T."/>
            <person name="Ryan C.M."/>
            <person name="Banfield J.F."/>
        </authorList>
    </citation>
    <scope>NUCLEOTIDE SEQUENCE [LARGE SCALE GENOMIC DNA]</scope>
</reference>
<name>A0A2M7DQ86_9BACT</name>
<dbReference type="Gene3D" id="3.40.1440.10">
    <property type="entry name" value="GIY-YIG endonuclease"/>
    <property type="match status" value="1"/>
</dbReference>
<keyword evidence="2" id="KW-0378">Hydrolase</keyword>
<dbReference type="SUPFAM" id="SSF82771">
    <property type="entry name" value="GIY-YIG endonuclease"/>
    <property type="match status" value="1"/>
</dbReference>
<evidence type="ECO:0000313" key="2">
    <source>
        <dbReference type="EMBL" id="PIV51929.1"/>
    </source>
</evidence>
<dbReference type="Proteomes" id="UP000228896">
    <property type="component" value="Unassembled WGS sequence"/>
</dbReference>
<feature type="domain" description="GIY-YIG" evidence="1">
    <location>
        <begin position="3"/>
        <end position="78"/>
    </location>
</feature>
<sequence length="94" mass="11197">MLIMWIVYILLNRNKNQTYIGSTNNFKKRLKEHNHNLVISTRYKGPWIPLYVEFYPTEKDVRIREGQLKTSVGRRYLKKVINNIIQKWSGSSVG</sequence>
<gene>
    <name evidence="2" type="ORF">COS18_01220</name>
</gene>
<dbReference type="PROSITE" id="PS50164">
    <property type="entry name" value="GIY_YIG"/>
    <property type="match status" value="1"/>
</dbReference>
<evidence type="ECO:0000259" key="1">
    <source>
        <dbReference type="PROSITE" id="PS50164"/>
    </source>
</evidence>
<dbReference type="EMBL" id="PETS01000024">
    <property type="protein sequence ID" value="PIV51929.1"/>
    <property type="molecule type" value="Genomic_DNA"/>
</dbReference>
<dbReference type="InterPro" id="IPR000305">
    <property type="entry name" value="GIY-YIG_endonuc"/>
</dbReference>
<dbReference type="GO" id="GO:0004519">
    <property type="term" value="F:endonuclease activity"/>
    <property type="evidence" value="ECO:0007669"/>
    <property type="project" value="UniProtKB-KW"/>
</dbReference>
<protein>
    <submittedName>
        <fullName evidence="2">Endonuclease</fullName>
    </submittedName>
</protein>
<comment type="caution">
    <text evidence="2">The sequence shown here is derived from an EMBL/GenBank/DDBJ whole genome shotgun (WGS) entry which is preliminary data.</text>
</comment>
<dbReference type="SMART" id="SM00465">
    <property type="entry name" value="GIYc"/>
    <property type="match status" value="1"/>
</dbReference>
<dbReference type="Pfam" id="PF01541">
    <property type="entry name" value="GIY-YIG"/>
    <property type="match status" value="1"/>
</dbReference>